<dbReference type="Proteomes" id="UP001187192">
    <property type="component" value="Unassembled WGS sequence"/>
</dbReference>
<reference evidence="1" key="1">
    <citation type="submission" date="2023-07" db="EMBL/GenBank/DDBJ databases">
        <title>draft genome sequence of fig (Ficus carica).</title>
        <authorList>
            <person name="Takahashi T."/>
            <person name="Nishimura K."/>
        </authorList>
    </citation>
    <scope>NUCLEOTIDE SEQUENCE</scope>
</reference>
<dbReference type="EMBL" id="BTGU01000080">
    <property type="protein sequence ID" value="GMN58760.1"/>
    <property type="molecule type" value="Genomic_DNA"/>
</dbReference>
<keyword evidence="2" id="KW-1185">Reference proteome</keyword>
<name>A0AA88J0B8_FICCA</name>
<comment type="caution">
    <text evidence="1">The sequence shown here is derived from an EMBL/GenBank/DDBJ whole genome shotgun (WGS) entry which is preliminary data.</text>
</comment>
<gene>
    <name evidence="1" type="ORF">TIFTF001_027851</name>
</gene>
<protein>
    <submittedName>
        <fullName evidence="1">Uncharacterized protein</fullName>
    </submittedName>
</protein>
<proteinExistence type="predicted"/>
<organism evidence="1 2">
    <name type="scientific">Ficus carica</name>
    <name type="common">Common fig</name>
    <dbReference type="NCBI Taxonomy" id="3494"/>
    <lineage>
        <taxon>Eukaryota</taxon>
        <taxon>Viridiplantae</taxon>
        <taxon>Streptophyta</taxon>
        <taxon>Embryophyta</taxon>
        <taxon>Tracheophyta</taxon>
        <taxon>Spermatophyta</taxon>
        <taxon>Magnoliopsida</taxon>
        <taxon>eudicotyledons</taxon>
        <taxon>Gunneridae</taxon>
        <taxon>Pentapetalae</taxon>
        <taxon>rosids</taxon>
        <taxon>fabids</taxon>
        <taxon>Rosales</taxon>
        <taxon>Moraceae</taxon>
        <taxon>Ficeae</taxon>
        <taxon>Ficus</taxon>
    </lineage>
</organism>
<accession>A0AA88J0B8</accession>
<evidence type="ECO:0000313" key="2">
    <source>
        <dbReference type="Proteomes" id="UP001187192"/>
    </source>
</evidence>
<sequence length="133" mass="14985">MTLVRGFYANAKEHRNYKTKVRGIVVKFDEVTINRHLGLMALKEDDLTDYTKKADMQERALAPHAIAKGMRMNVRAIINATILDTANINNVALSFPSLLTKLFEKAGMNTTDNSVCKVIWALDPYGIVCIWNN</sequence>
<evidence type="ECO:0000313" key="1">
    <source>
        <dbReference type="EMBL" id="GMN58760.1"/>
    </source>
</evidence>
<dbReference type="AlphaFoldDB" id="A0AA88J0B8"/>